<dbReference type="SUPFAM" id="SSF50129">
    <property type="entry name" value="GroES-like"/>
    <property type="match status" value="1"/>
</dbReference>
<dbReference type="Proteomes" id="UP000275530">
    <property type="component" value="Unassembled WGS sequence"/>
</dbReference>
<dbReference type="CDD" id="cd08276">
    <property type="entry name" value="MDR7"/>
    <property type="match status" value="1"/>
</dbReference>
<dbReference type="RefSeq" id="WP_064984866.1">
    <property type="nucleotide sequence ID" value="NZ_CP033507.1"/>
</dbReference>
<dbReference type="InterPro" id="IPR036291">
    <property type="entry name" value="NAD(P)-bd_dom_sf"/>
</dbReference>
<dbReference type="Pfam" id="PF08240">
    <property type="entry name" value="ADH_N"/>
    <property type="match status" value="1"/>
</dbReference>
<keyword evidence="2" id="KW-1185">Reference proteome</keyword>
<evidence type="ECO:0000313" key="1">
    <source>
        <dbReference type="EMBL" id="RJT32264.1"/>
    </source>
</evidence>
<dbReference type="GO" id="GO:0016491">
    <property type="term" value="F:oxidoreductase activity"/>
    <property type="evidence" value="ECO:0007669"/>
    <property type="project" value="InterPro"/>
</dbReference>
<dbReference type="Gene3D" id="3.40.50.720">
    <property type="entry name" value="NAD(P)-binding Rossmann-like Domain"/>
    <property type="match status" value="1"/>
</dbReference>
<dbReference type="InterPro" id="IPR013149">
    <property type="entry name" value="ADH-like_C"/>
</dbReference>
<dbReference type="PANTHER" id="PTHR45033:SF2">
    <property type="entry name" value="ZINC-TYPE ALCOHOL DEHYDROGENASE-LIKE PROTEIN C1773.06C"/>
    <property type="match status" value="1"/>
</dbReference>
<gene>
    <name evidence="1" type="ORF">D3242_18925</name>
</gene>
<protein>
    <submittedName>
        <fullName evidence="1">NAD(P)-dependent alcohol dehydrogenase</fullName>
    </submittedName>
</protein>
<dbReference type="InterPro" id="IPR011032">
    <property type="entry name" value="GroES-like_sf"/>
</dbReference>
<dbReference type="InterPro" id="IPR052711">
    <property type="entry name" value="Zinc_ADH-like"/>
</dbReference>
<dbReference type="AlphaFoldDB" id="A0A6M7TKS2"/>
<dbReference type="PANTHER" id="PTHR45033">
    <property type="match status" value="1"/>
</dbReference>
<dbReference type="Pfam" id="PF00107">
    <property type="entry name" value="ADH_zinc_N"/>
    <property type="match status" value="1"/>
</dbReference>
<organism evidence="1 2">
    <name type="scientific">Mesorhizobium jarvisii</name>
    <dbReference type="NCBI Taxonomy" id="1777867"/>
    <lineage>
        <taxon>Bacteria</taxon>
        <taxon>Pseudomonadati</taxon>
        <taxon>Pseudomonadota</taxon>
        <taxon>Alphaproteobacteria</taxon>
        <taxon>Hyphomicrobiales</taxon>
        <taxon>Phyllobacteriaceae</taxon>
        <taxon>Mesorhizobium</taxon>
    </lineage>
</organism>
<evidence type="ECO:0000313" key="2">
    <source>
        <dbReference type="Proteomes" id="UP000275530"/>
    </source>
</evidence>
<dbReference type="SMART" id="SM00829">
    <property type="entry name" value="PKS_ER"/>
    <property type="match status" value="1"/>
</dbReference>
<dbReference type="EMBL" id="QZXA01000007">
    <property type="protein sequence ID" value="RJT32264.1"/>
    <property type="molecule type" value="Genomic_DNA"/>
</dbReference>
<name>A0A6M7TKS2_9HYPH</name>
<dbReference type="Gene3D" id="3.90.180.10">
    <property type="entry name" value="Medium-chain alcohol dehydrogenases, catalytic domain"/>
    <property type="match status" value="1"/>
</dbReference>
<accession>A0A6M7TKS2</accession>
<sequence length="336" mass="36208">MRSYRLDGLGGTECLVMRDEPEPRPKPHEIVVRVRAASLNRRDTMILNGTYPLTPRQGIVPLSDGAGDVVAIGDTVTRFAVGDRVTGSYFARWIDGRINAELIDQLGCTLDGMLAEYAVLDEQWAARLPDHLEWHEAATLSCAGVTAWNAVTSAGIPKPGQWVLVIGSGGVSLFALQFAKLLGCRVAAVTSRAEKADRLRALGADLVISTSDMAEWGAAVRDQTGGIDLVVETGGPATFAQSLIASTLYGHIVLLTLQDAKGGSIQIPAALYQRSLATISRLFVGNRSNLEAMLRAVSQHRLRPVIDKVFAFTEARDAYRYFQQGDVFGKVVVDGA</sequence>
<reference evidence="1 2" key="1">
    <citation type="submission" date="2018-09" db="EMBL/GenBank/DDBJ databases">
        <title>Mesorhizobium carmichaelinearum sp. nov. isolated from Carmichaelinea spp. root nodules in New Zealand.</title>
        <authorList>
            <person name="De Meyer S.E."/>
        </authorList>
    </citation>
    <scope>NUCLEOTIDE SEQUENCE [LARGE SCALE GENOMIC DNA]</scope>
    <source>
        <strain evidence="1 2">LMG 28313</strain>
    </source>
</reference>
<dbReference type="InterPro" id="IPR020843">
    <property type="entry name" value="ER"/>
</dbReference>
<dbReference type="SUPFAM" id="SSF51735">
    <property type="entry name" value="NAD(P)-binding Rossmann-fold domains"/>
    <property type="match status" value="1"/>
</dbReference>
<comment type="caution">
    <text evidence="1">The sequence shown here is derived from an EMBL/GenBank/DDBJ whole genome shotgun (WGS) entry which is preliminary data.</text>
</comment>
<proteinExistence type="predicted"/>
<dbReference type="InterPro" id="IPR013154">
    <property type="entry name" value="ADH-like_N"/>
</dbReference>